<gene>
    <name evidence="1" type="ORF">MNB_SUP05-SYMBIONT-7-818</name>
</gene>
<dbReference type="AlphaFoldDB" id="A0A1W1E5P9"/>
<name>A0A1W1E5P9_9ZZZZ</name>
<sequence>MIKKAQKTMIIRIYEQAEPFITRSRREENNDNLWIKFQNLVDILRA</sequence>
<organism evidence="1">
    <name type="scientific">hydrothermal vent metagenome</name>
    <dbReference type="NCBI Taxonomy" id="652676"/>
    <lineage>
        <taxon>unclassified sequences</taxon>
        <taxon>metagenomes</taxon>
        <taxon>ecological metagenomes</taxon>
    </lineage>
</organism>
<proteinExistence type="predicted"/>
<dbReference type="InterPro" id="IPR031876">
    <property type="entry name" value="DUF4760"/>
</dbReference>
<dbReference type="EMBL" id="FPIA01000141">
    <property type="protein sequence ID" value="SFV89295.1"/>
    <property type="molecule type" value="Genomic_DNA"/>
</dbReference>
<evidence type="ECO:0000313" key="1">
    <source>
        <dbReference type="EMBL" id="SFV89295.1"/>
    </source>
</evidence>
<reference evidence="1" key="1">
    <citation type="submission" date="2016-10" db="EMBL/GenBank/DDBJ databases">
        <authorList>
            <person name="de Groot N.N."/>
        </authorList>
    </citation>
    <scope>NUCLEOTIDE SEQUENCE</scope>
</reference>
<protein>
    <submittedName>
        <fullName evidence="1">Uncharacterized protein</fullName>
    </submittedName>
</protein>
<dbReference type="Pfam" id="PF15956">
    <property type="entry name" value="DUF4760"/>
    <property type="match status" value="1"/>
</dbReference>
<accession>A0A1W1E5P9</accession>